<sequence>MDTATAGRRQSAPARMKPGLFGTTGMGGERAARERTLKGNREAAKSAAVWSAPKGHGKSLAGMSLMGDFGSTAPPDMGQGKTRTSYY</sequence>
<reference evidence="2 3" key="1">
    <citation type="journal article" date="2016" name="Front. Microbiol.">
        <title>Genome Sequence of the Piezophilic, Mesophilic Sulfate-Reducing Bacterium Desulfovibrio indicus J2T.</title>
        <authorList>
            <person name="Cao J."/>
            <person name="Maignien L."/>
            <person name="Shao Z."/>
            <person name="Alain K."/>
            <person name="Jebbar M."/>
        </authorList>
    </citation>
    <scope>NUCLEOTIDE SEQUENCE [LARGE SCALE GENOMIC DNA]</scope>
    <source>
        <strain evidence="2 3">J2</strain>
    </source>
</reference>
<proteinExistence type="predicted"/>
<evidence type="ECO:0000313" key="2">
    <source>
        <dbReference type="EMBL" id="AMK12858.1"/>
    </source>
</evidence>
<accession>A0ABN4M6U4</accession>
<dbReference type="Proteomes" id="UP000055611">
    <property type="component" value="Chromosome"/>
</dbReference>
<keyword evidence="3" id="KW-1185">Reference proteome</keyword>
<feature type="region of interest" description="Disordered" evidence="1">
    <location>
        <begin position="1"/>
        <end position="30"/>
    </location>
</feature>
<evidence type="ECO:0000256" key="1">
    <source>
        <dbReference type="SAM" id="MobiDB-lite"/>
    </source>
</evidence>
<evidence type="ECO:0000313" key="3">
    <source>
        <dbReference type="Proteomes" id="UP000055611"/>
    </source>
</evidence>
<name>A0ABN4M6U4_9BACT</name>
<dbReference type="EMBL" id="CP014206">
    <property type="protein sequence ID" value="AMK12858.1"/>
    <property type="molecule type" value="Genomic_DNA"/>
</dbReference>
<organism evidence="2 3">
    <name type="scientific">Pseudodesulfovibrio indicus</name>
    <dbReference type="NCBI Taxonomy" id="1716143"/>
    <lineage>
        <taxon>Bacteria</taxon>
        <taxon>Pseudomonadati</taxon>
        <taxon>Thermodesulfobacteriota</taxon>
        <taxon>Desulfovibrionia</taxon>
        <taxon>Desulfovibrionales</taxon>
        <taxon>Desulfovibrionaceae</taxon>
    </lineage>
</organism>
<protein>
    <submittedName>
        <fullName evidence="2">Uncharacterized protein</fullName>
    </submittedName>
</protein>
<gene>
    <name evidence="2" type="ORF">AWY79_18005</name>
</gene>